<proteinExistence type="inferred from homology"/>
<evidence type="ECO:0000256" key="2">
    <source>
        <dbReference type="ARBA" id="ARBA00022723"/>
    </source>
</evidence>
<name>A0A381SNX5_9ZZZZ</name>
<dbReference type="AlphaFoldDB" id="A0A381SNX5"/>
<feature type="domain" description="Sulfatase N-terminal" evidence="5">
    <location>
        <begin position="23"/>
        <end position="352"/>
    </location>
</feature>
<dbReference type="GO" id="GO:0004065">
    <property type="term" value="F:arylsulfatase activity"/>
    <property type="evidence" value="ECO:0007669"/>
    <property type="project" value="TreeGrafter"/>
</dbReference>
<reference evidence="6" key="1">
    <citation type="submission" date="2018-05" db="EMBL/GenBank/DDBJ databases">
        <authorList>
            <person name="Lanie J.A."/>
            <person name="Ng W.-L."/>
            <person name="Kazmierczak K.M."/>
            <person name="Andrzejewski T.M."/>
            <person name="Davidsen T.M."/>
            <person name="Wayne K.J."/>
            <person name="Tettelin H."/>
            <person name="Glass J.I."/>
            <person name="Rusch D."/>
            <person name="Podicherti R."/>
            <person name="Tsui H.-C.T."/>
            <person name="Winkler M.E."/>
        </authorList>
    </citation>
    <scope>NUCLEOTIDE SEQUENCE</scope>
</reference>
<dbReference type="GO" id="GO:0046872">
    <property type="term" value="F:metal ion binding"/>
    <property type="evidence" value="ECO:0007669"/>
    <property type="project" value="UniProtKB-KW"/>
</dbReference>
<evidence type="ECO:0000313" key="6">
    <source>
        <dbReference type="EMBL" id="SVA05730.1"/>
    </source>
</evidence>
<evidence type="ECO:0000256" key="4">
    <source>
        <dbReference type="ARBA" id="ARBA00022837"/>
    </source>
</evidence>
<comment type="similarity">
    <text evidence="1">Belongs to the sulfatase family.</text>
</comment>
<protein>
    <recommendedName>
        <fullName evidence="5">Sulfatase N-terminal domain-containing protein</fullName>
    </recommendedName>
</protein>
<dbReference type="SUPFAM" id="SSF53649">
    <property type="entry name" value="Alkaline phosphatase-like"/>
    <property type="match status" value="1"/>
</dbReference>
<sequence>MKKVLLLFSFLLSFLVLGQEKKPNIIIFLADDLGWADISLRGAPFNTPNIDSLFEEGVSLNRFYTTPICSPTRAALMTGRDPLKLGVAYSVIMPWMNNGIHPDEHFMPESFRLNGYQTAIIGKWHLGHSQETFHPNQRGFDHFYGHLHTEVGYYPPFANQGGIDFQKNGVTIDDQGYETFLLASEASKWIKSRDKKRPFFMYVPFLAPHTPLEAPPDLIEKYKDLEDNRKPTRSVSADRTRTLGERPSARPIYAAVVDALDQAIGKILSTIEEEGIEGETIIFFSSDNGGATYGGGGADNFPLRGGKGDTYEGSIRVVAAMKWKGKIEAASSLDQIMTVMDVFPTLSSATGIEMKNEKMIDGRDMWPAIIDDKNISLKQDIYFVSEIPNYGEFHTTVFNENWKLVQSISSSLLEIKVQNKLFDIANDPYEYENLADNNPDLVREMAEKIRRWRALHPIAGTRTLLVPPPGWRAPHDWSTYTIPKDELQNDASLGFGAHVHQILDFYLKDQGRIIYDCDPQDWETGNCSPPKSKNQ</sequence>
<dbReference type="PROSITE" id="PS00149">
    <property type="entry name" value="SULFATASE_2"/>
    <property type="match status" value="1"/>
</dbReference>
<accession>A0A381SNX5</accession>
<dbReference type="PANTHER" id="PTHR42693:SF33">
    <property type="entry name" value="ARYLSULFATASE"/>
    <property type="match status" value="1"/>
</dbReference>
<dbReference type="InterPro" id="IPR017850">
    <property type="entry name" value="Alkaline_phosphatase_core_sf"/>
</dbReference>
<dbReference type="Pfam" id="PF00884">
    <property type="entry name" value="Sulfatase"/>
    <property type="match status" value="1"/>
</dbReference>
<dbReference type="PROSITE" id="PS00523">
    <property type="entry name" value="SULFATASE_1"/>
    <property type="match status" value="1"/>
</dbReference>
<dbReference type="InterPro" id="IPR000917">
    <property type="entry name" value="Sulfatase_N"/>
</dbReference>
<dbReference type="InterPro" id="IPR050738">
    <property type="entry name" value="Sulfatase"/>
</dbReference>
<dbReference type="InterPro" id="IPR024607">
    <property type="entry name" value="Sulfatase_CS"/>
</dbReference>
<dbReference type="Gene3D" id="3.30.1120.10">
    <property type="match status" value="1"/>
</dbReference>
<organism evidence="6">
    <name type="scientific">marine metagenome</name>
    <dbReference type="NCBI Taxonomy" id="408172"/>
    <lineage>
        <taxon>unclassified sequences</taxon>
        <taxon>metagenomes</taxon>
        <taxon>ecological metagenomes</taxon>
    </lineage>
</organism>
<dbReference type="EMBL" id="UINC01003370">
    <property type="protein sequence ID" value="SVA05730.1"/>
    <property type="molecule type" value="Genomic_DNA"/>
</dbReference>
<evidence type="ECO:0000256" key="3">
    <source>
        <dbReference type="ARBA" id="ARBA00022801"/>
    </source>
</evidence>
<evidence type="ECO:0000256" key="1">
    <source>
        <dbReference type="ARBA" id="ARBA00008779"/>
    </source>
</evidence>
<keyword evidence="3" id="KW-0378">Hydrolase</keyword>
<evidence type="ECO:0000259" key="5">
    <source>
        <dbReference type="Pfam" id="PF00884"/>
    </source>
</evidence>
<dbReference type="Gene3D" id="3.40.720.10">
    <property type="entry name" value="Alkaline Phosphatase, subunit A"/>
    <property type="match status" value="1"/>
</dbReference>
<keyword evidence="2" id="KW-0479">Metal-binding</keyword>
<keyword evidence="4" id="KW-0106">Calcium</keyword>
<dbReference type="PANTHER" id="PTHR42693">
    <property type="entry name" value="ARYLSULFATASE FAMILY MEMBER"/>
    <property type="match status" value="1"/>
</dbReference>
<gene>
    <name evidence="6" type="ORF">METZ01_LOCUS58584</name>
</gene>